<dbReference type="InterPro" id="IPR050571">
    <property type="entry name" value="Class-IV_PLP-Dep_Aminotrnsfr"/>
</dbReference>
<organism evidence="2 3">
    <name type="scientific">[Candida] railenensis</name>
    <dbReference type="NCBI Taxonomy" id="45579"/>
    <lineage>
        <taxon>Eukaryota</taxon>
        <taxon>Fungi</taxon>
        <taxon>Dikarya</taxon>
        <taxon>Ascomycota</taxon>
        <taxon>Saccharomycotina</taxon>
        <taxon>Pichiomycetes</taxon>
        <taxon>Debaryomycetaceae</taxon>
        <taxon>Kurtzmaniella</taxon>
    </lineage>
</organism>
<dbReference type="Gene3D" id="3.30.470.10">
    <property type="match status" value="1"/>
</dbReference>
<protein>
    <recommendedName>
        <fullName evidence="4">Aminodeoxychorismate lyase</fullName>
    </recommendedName>
</protein>
<name>A0A9P0W1H2_9ASCO</name>
<sequence>MVLEQFCNSTEVEKRQATEDQPYLFNQTRFRLFIKMSFEGDPSLEYLNSYMEKLYNPFNVEFDLLSTIRYDPNLTPAPPSSASDITRQNFFLFKEHFQRLLFTLKYFQIQMSEEDEKDAGNFSVTEDFILERLIESIDRSPLSVTQPMKIRMLVSLQGELKIELYTTPERPNLLEAVKNRDGVDINAGDIWDVRIDSEQTLISPFTSFKTTNRSVHTAARNRGIPGLKPGLEEVIMVNQENMAMEGSITNIAIKRDGAWVTPDLSSGCLCGVVRHYLLHEKFLNEGKIHKSELSPGTEVLLFNGVMGLVRGYIVD</sequence>
<dbReference type="Gene3D" id="3.20.10.10">
    <property type="entry name" value="D-amino Acid Aminotransferase, subunit A, domain 2"/>
    <property type="match status" value="1"/>
</dbReference>
<dbReference type="Proteomes" id="UP000837801">
    <property type="component" value="Unassembled WGS sequence"/>
</dbReference>
<comment type="caution">
    <text evidence="2">The sequence shown here is derived from an EMBL/GenBank/DDBJ whole genome shotgun (WGS) entry which is preliminary data.</text>
</comment>
<dbReference type="GO" id="GO:0003824">
    <property type="term" value="F:catalytic activity"/>
    <property type="evidence" value="ECO:0007669"/>
    <property type="project" value="InterPro"/>
</dbReference>
<dbReference type="OrthoDB" id="5288718at2759"/>
<dbReference type="EMBL" id="CAKXYY010000042">
    <property type="protein sequence ID" value="CAH2356016.1"/>
    <property type="molecule type" value="Genomic_DNA"/>
</dbReference>
<dbReference type="InterPro" id="IPR043132">
    <property type="entry name" value="BCAT-like_C"/>
</dbReference>
<gene>
    <name evidence="2" type="ORF">CLIB1423_42S00606</name>
</gene>
<accession>A0A9P0W1H2</accession>
<dbReference type="InterPro" id="IPR043131">
    <property type="entry name" value="BCAT-like_N"/>
</dbReference>
<evidence type="ECO:0008006" key="4">
    <source>
        <dbReference type="Google" id="ProtNLM"/>
    </source>
</evidence>
<evidence type="ECO:0000313" key="3">
    <source>
        <dbReference type="Proteomes" id="UP000837801"/>
    </source>
</evidence>
<comment type="similarity">
    <text evidence="1">Belongs to the class-IV pyridoxal-phosphate-dependent aminotransferase family.</text>
</comment>
<evidence type="ECO:0000313" key="2">
    <source>
        <dbReference type="EMBL" id="CAH2356016.1"/>
    </source>
</evidence>
<proteinExistence type="inferred from homology"/>
<dbReference type="InterPro" id="IPR001544">
    <property type="entry name" value="Aminotrans_IV"/>
</dbReference>
<dbReference type="SUPFAM" id="SSF56752">
    <property type="entry name" value="D-aminoacid aminotransferase-like PLP-dependent enzymes"/>
    <property type="match status" value="1"/>
</dbReference>
<dbReference type="Pfam" id="PF01063">
    <property type="entry name" value="Aminotran_4"/>
    <property type="match status" value="1"/>
</dbReference>
<keyword evidence="3" id="KW-1185">Reference proteome</keyword>
<reference evidence="2" key="1">
    <citation type="submission" date="2022-03" db="EMBL/GenBank/DDBJ databases">
        <authorList>
            <person name="Legras J.-L."/>
            <person name="Devillers H."/>
            <person name="Grondin C."/>
        </authorList>
    </citation>
    <scope>NUCLEOTIDE SEQUENCE</scope>
    <source>
        <strain evidence="2">CLIB 1423</strain>
    </source>
</reference>
<dbReference type="InterPro" id="IPR036038">
    <property type="entry name" value="Aminotransferase-like"/>
</dbReference>
<dbReference type="AlphaFoldDB" id="A0A9P0W1H2"/>
<dbReference type="PANTHER" id="PTHR42743:SF11">
    <property type="entry name" value="AMINODEOXYCHORISMATE LYASE"/>
    <property type="match status" value="1"/>
</dbReference>
<evidence type="ECO:0000256" key="1">
    <source>
        <dbReference type="ARBA" id="ARBA00009320"/>
    </source>
</evidence>
<dbReference type="PANTHER" id="PTHR42743">
    <property type="entry name" value="AMINO-ACID AMINOTRANSFERASE"/>
    <property type="match status" value="1"/>
</dbReference>
<dbReference type="GO" id="GO:0046394">
    <property type="term" value="P:carboxylic acid biosynthetic process"/>
    <property type="evidence" value="ECO:0007669"/>
    <property type="project" value="UniProtKB-ARBA"/>
</dbReference>